<dbReference type="EMBL" id="JAGKSP010000009">
    <property type="protein sequence ID" value="MBP3965052.1"/>
    <property type="molecule type" value="Genomic_DNA"/>
</dbReference>
<evidence type="ECO:0000313" key="7">
    <source>
        <dbReference type="EMBL" id="MBP3965052.1"/>
    </source>
</evidence>
<dbReference type="RefSeq" id="WP_210661196.1">
    <property type="nucleotide sequence ID" value="NZ_JAGKSP010000009.1"/>
</dbReference>
<dbReference type="PANTHER" id="PTHR24567">
    <property type="entry name" value="CRP FAMILY TRANSCRIPTIONAL REGULATORY PROTEIN"/>
    <property type="match status" value="1"/>
</dbReference>
<keyword evidence="8" id="KW-1185">Reference proteome</keyword>
<evidence type="ECO:0000313" key="8">
    <source>
        <dbReference type="Proteomes" id="UP000673394"/>
    </source>
</evidence>
<keyword evidence="1" id="KW-0805">Transcription regulation</keyword>
<dbReference type="CDD" id="cd00038">
    <property type="entry name" value="CAP_ED"/>
    <property type="match status" value="1"/>
</dbReference>
<evidence type="ECO:0000259" key="5">
    <source>
        <dbReference type="PROSITE" id="PS50042"/>
    </source>
</evidence>
<dbReference type="Pfam" id="PF00027">
    <property type="entry name" value="cNMP_binding"/>
    <property type="match status" value="1"/>
</dbReference>
<evidence type="ECO:0000256" key="2">
    <source>
        <dbReference type="ARBA" id="ARBA00023125"/>
    </source>
</evidence>
<dbReference type="InterPro" id="IPR036390">
    <property type="entry name" value="WH_DNA-bd_sf"/>
</dbReference>
<feature type="domain" description="HTH crp-type" evidence="6">
    <location>
        <begin position="149"/>
        <end position="222"/>
    </location>
</feature>
<dbReference type="Proteomes" id="UP000673394">
    <property type="component" value="Unassembled WGS sequence"/>
</dbReference>
<dbReference type="PROSITE" id="PS51063">
    <property type="entry name" value="HTH_CRP_2"/>
    <property type="match status" value="1"/>
</dbReference>
<dbReference type="InterPro" id="IPR018490">
    <property type="entry name" value="cNMP-bd_dom_sf"/>
</dbReference>
<name>A0ABS5CGN6_9BACL</name>
<keyword evidence="2" id="KW-0238">DNA-binding</keyword>
<comment type="caution">
    <text evidence="7">The sequence shown here is derived from an EMBL/GenBank/DDBJ whole genome shotgun (WGS) entry which is preliminary data.</text>
</comment>
<dbReference type="Pfam" id="PF13545">
    <property type="entry name" value="HTH_Crp_2"/>
    <property type="match status" value="1"/>
</dbReference>
<dbReference type="Gene3D" id="1.10.10.10">
    <property type="entry name" value="Winged helix-like DNA-binding domain superfamily/Winged helix DNA-binding domain"/>
    <property type="match status" value="1"/>
</dbReference>
<reference evidence="7 8" key="1">
    <citation type="submission" date="2021-04" db="EMBL/GenBank/DDBJ databases">
        <title>Paenibacillus sp. DLE-14 whole genome sequence.</title>
        <authorList>
            <person name="Ham Y.J."/>
        </authorList>
    </citation>
    <scope>NUCLEOTIDE SEQUENCE [LARGE SCALE GENOMIC DNA]</scope>
    <source>
        <strain evidence="7 8">DLE-14</strain>
    </source>
</reference>
<protein>
    <submittedName>
        <fullName evidence="7">Crp/Fnr family transcriptional regulator</fullName>
    </submittedName>
</protein>
<accession>A0ABS5CGN6</accession>
<evidence type="ECO:0000256" key="4">
    <source>
        <dbReference type="ARBA" id="ARBA00023163"/>
    </source>
</evidence>
<dbReference type="InterPro" id="IPR000595">
    <property type="entry name" value="cNMP-bd_dom"/>
</dbReference>
<proteinExistence type="predicted"/>
<dbReference type="InterPro" id="IPR014710">
    <property type="entry name" value="RmlC-like_jellyroll"/>
</dbReference>
<dbReference type="SMART" id="SM00419">
    <property type="entry name" value="HTH_CRP"/>
    <property type="match status" value="1"/>
</dbReference>
<keyword evidence="4" id="KW-0804">Transcription</keyword>
<dbReference type="PANTHER" id="PTHR24567:SF28">
    <property type="entry name" value="LISTERIOLYSIN REGULATORY PROTEIN"/>
    <property type="match status" value="1"/>
</dbReference>
<organism evidence="7 8">
    <name type="scientific">Paenibacillus lignilyticus</name>
    <dbReference type="NCBI Taxonomy" id="1172615"/>
    <lineage>
        <taxon>Bacteria</taxon>
        <taxon>Bacillati</taxon>
        <taxon>Bacillota</taxon>
        <taxon>Bacilli</taxon>
        <taxon>Bacillales</taxon>
        <taxon>Paenibacillaceae</taxon>
        <taxon>Paenibacillus</taxon>
    </lineage>
</organism>
<dbReference type="InterPro" id="IPR050397">
    <property type="entry name" value="Env_Response_Regulators"/>
</dbReference>
<evidence type="ECO:0000256" key="3">
    <source>
        <dbReference type="ARBA" id="ARBA00023159"/>
    </source>
</evidence>
<sequence>MQSHLRLSSSKLFASLPSEILNELDQLVSITDFHFPKKKTVIQTPGSERNVLSFVIEGKLRLYKTNSSGKQYTVGILSPGSMFGESESFSLGTHGNYIEAIEDVCFCSIPKQSFENLLVKYPELILRILKELSTRLKERDEMLEIISSKDLRGKVLFFLSKLSSKFGIDNDGYQKNDLSITHLELANMIGATREAVSVVLQELSNEGIISTGRNSISIHKEKMNEAMIKK</sequence>
<dbReference type="InterPro" id="IPR036388">
    <property type="entry name" value="WH-like_DNA-bd_sf"/>
</dbReference>
<dbReference type="PRINTS" id="PR00034">
    <property type="entry name" value="HTHCRP"/>
</dbReference>
<evidence type="ECO:0000259" key="6">
    <source>
        <dbReference type="PROSITE" id="PS51063"/>
    </source>
</evidence>
<gene>
    <name evidence="7" type="ORF">I8J30_20200</name>
</gene>
<dbReference type="SUPFAM" id="SSF51206">
    <property type="entry name" value="cAMP-binding domain-like"/>
    <property type="match status" value="1"/>
</dbReference>
<dbReference type="InterPro" id="IPR012318">
    <property type="entry name" value="HTH_CRP"/>
</dbReference>
<dbReference type="SMART" id="SM00100">
    <property type="entry name" value="cNMP"/>
    <property type="match status" value="1"/>
</dbReference>
<dbReference type="SUPFAM" id="SSF46785">
    <property type="entry name" value="Winged helix' DNA-binding domain"/>
    <property type="match status" value="1"/>
</dbReference>
<evidence type="ECO:0000256" key="1">
    <source>
        <dbReference type="ARBA" id="ARBA00023015"/>
    </source>
</evidence>
<feature type="domain" description="Cyclic nucleotide-binding" evidence="5">
    <location>
        <begin position="12"/>
        <end position="135"/>
    </location>
</feature>
<keyword evidence="3" id="KW-0010">Activator</keyword>
<dbReference type="PROSITE" id="PS50042">
    <property type="entry name" value="CNMP_BINDING_3"/>
    <property type="match status" value="1"/>
</dbReference>
<dbReference type="Gene3D" id="2.60.120.10">
    <property type="entry name" value="Jelly Rolls"/>
    <property type="match status" value="1"/>
</dbReference>